<comment type="catalytic activity">
    <reaction evidence="5">
        <text>O-phospho-L-tyrosyl-[protein] + H2O = L-tyrosyl-[protein] + phosphate</text>
        <dbReference type="Rhea" id="RHEA:10684"/>
        <dbReference type="Rhea" id="RHEA-COMP:10136"/>
        <dbReference type="Rhea" id="RHEA-COMP:20101"/>
        <dbReference type="ChEBI" id="CHEBI:15377"/>
        <dbReference type="ChEBI" id="CHEBI:43474"/>
        <dbReference type="ChEBI" id="CHEBI:46858"/>
        <dbReference type="ChEBI" id="CHEBI:61978"/>
        <dbReference type="EC" id="3.1.3.48"/>
    </reaction>
</comment>
<dbReference type="SUPFAM" id="SSF89550">
    <property type="entry name" value="PHP domain-like"/>
    <property type="match status" value="1"/>
</dbReference>
<accession>A0A921ILR9</accession>
<dbReference type="GO" id="GO:0004725">
    <property type="term" value="F:protein tyrosine phosphatase activity"/>
    <property type="evidence" value="ECO:0007669"/>
    <property type="project" value="UniProtKB-EC"/>
</dbReference>
<evidence type="ECO:0000313" key="7">
    <source>
        <dbReference type="Proteomes" id="UP000782880"/>
    </source>
</evidence>
<reference evidence="6" key="1">
    <citation type="journal article" date="2021" name="PeerJ">
        <title>Extensive microbial diversity within the chicken gut microbiome revealed by metagenomics and culture.</title>
        <authorList>
            <person name="Gilroy R."/>
            <person name="Ravi A."/>
            <person name="Getino M."/>
            <person name="Pursley I."/>
            <person name="Horton D.L."/>
            <person name="Alikhan N.F."/>
            <person name="Baker D."/>
            <person name="Gharbi K."/>
            <person name="Hall N."/>
            <person name="Watson M."/>
            <person name="Adriaenssens E.M."/>
            <person name="Foster-Nyarko E."/>
            <person name="Jarju S."/>
            <person name="Secka A."/>
            <person name="Antonio M."/>
            <person name="Oren A."/>
            <person name="Chaudhuri R.R."/>
            <person name="La Ragione R."/>
            <person name="Hildebrand F."/>
            <person name="Pallen M.J."/>
        </authorList>
    </citation>
    <scope>NUCLEOTIDE SEQUENCE</scope>
    <source>
        <strain evidence="6">ChiBcec21-2208</strain>
    </source>
</reference>
<keyword evidence="4" id="KW-0904">Protein phosphatase</keyword>
<dbReference type="InterPro" id="IPR016195">
    <property type="entry name" value="Pol/histidinol_Pase-like"/>
</dbReference>
<sequence>MIDLHTHILPGIDDGSPNAGTSMRMLRQMAVQGTQILCASPHYYADEQSIHEFCEKRDVAFAEFRQAGLGEYEDQPIVLPAAEVAFFPGISEQKELERLCIKGTHTLLLEMPFCEWNDFQIEEVTSLSLDLGYQIVLVHPERFLFSKNNRRLLERLQELPIGIQINAGSLLRWQSRKQALRLLQEAACPLLGSDAHNMTTRPPNLGEGRSVIERKLGTAFWQRMQESAARLTGCSFART</sequence>
<dbReference type="EC" id="3.1.3.48" evidence="2"/>
<dbReference type="PANTHER" id="PTHR39181:SF1">
    <property type="entry name" value="TYROSINE-PROTEIN PHOSPHATASE YWQE"/>
    <property type="match status" value="1"/>
</dbReference>
<dbReference type="InterPro" id="IPR016667">
    <property type="entry name" value="Caps_polysacc_synth_CpsB/CapC"/>
</dbReference>
<evidence type="ECO:0000313" key="6">
    <source>
        <dbReference type="EMBL" id="HJG29209.1"/>
    </source>
</evidence>
<evidence type="ECO:0000256" key="2">
    <source>
        <dbReference type="ARBA" id="ARBA00013064"/>
    </source>
</evidence>
<comment type="caution">
    <text evidence="6">The sequence shown here is derived from an EMBL/GenBank/DDBJ whole genome shotgun (WGS) entry which is preliminary data.</text>
</comment>
<evidence type="ECO:0000256" key="3">
    <source>
        <dbReference type="ARBA" id="ARBA00022801"/>
    </source>
</evidence>
<evidence type="ECO:0000256" key="5">
    <source>
        <dbReference type="ARBA" id="ARBA00051722"/>
    </source>
</evidence>
<reference evidence="6" key="2">
    <citation type="submission" date="2021-09" db="EMBL/GenBank/DDBJ databases">
        <authorList>
            <person name="Gilroy R."/>
        </authorList>
    </citation>
    <scope>NUCLEOTIDE SEQUENCE</scope>
    <source>
        <strain evidence="6">ChiBcec21-2208</strain>
    </source>
</reference>
<dbReference type="Gene3D" id="3.20.20.140">
    <property type="entry name" value="Metal-dependent hydrolases"/>
    <property type="match status" value="1"/>
</dbReference>
<dbReference type="Pfam" id="PF19567">
    <property type="entry name" value="CpsB_CapC"/>
    <property type="match status" value="1"/>
</dbReference>
<gene>
    <name evidence="6" type="ORF">K8V20_11275</name>
</gene>
<name>A0A921ILR9_9FIRM</name>
<dbReference type="AlphaFoldDB" id="A0A921ILR9"/>
<evidence type="ECO:0000256" key="4">
    <source>
        <dbReference type="ARBA" id="ARBA00022912"/>
    </source>
</evidence>
<organism evidence="6 7">
    <name type="scientific">Subdoligranulum variabile</name>
    <dbReference type="NCBI Taxonomy" id="214851"/>
    <lineage>
        <taxon>Bacteria</taxon>
        <taxon>Bacillati</taxon>
        <taxon>Bacillota</taxon>
        <taxon>Clostridia</taxon>
        <taxon>Eubacteriales</taxon>
        <taxon>Oscillospiraceae</taxon>
        <taxon>Subdoligranulum</taxon>
    </lineage>
</organism>
<proteinExistence type="inferred from homology"/>
<evidence type="ECO:0000256" key="1">
    <source>
        <dbReference type="ARBA" id="ARBA00005750"/>
    </source>
</evidence>
<dbReference type="PANTHER" id="PTHR39181">
    <property type="entry name" value="TYROSINE-PROTEIN PHOSPHATASE YWQE"/>
    <property type="match status" value="1"/>
</dbReference>
<dbReference type="EMBL" id="DYVE01000290">
    <property type="protein sequence ID" value="HJG29209.1"/>
    <property type="molecule type" value="Genomic_DNA"/>
</dbReference>
<dbReference type="GO" id="GO:0030145">
    <property type="term" value="F:manganese ion binding"/>
    <property type="evidence" value="ECO:0007669"/>
    <property type="project" value="InterPro"/>
</dbReference>
<protein>
    <recommendedName>
        <fullName evidence="2">protein-tyrosine-phosphatase</fullName>
        <ecNumber evidence="2">3.1.3.48</ecNumber>
    </recommendedName>
</protein>
<dbReference type="Proteomes" id="UP000782880">
    <property type="component" value="Unassembled WGS sequence"/>
</dbReference>
<comment type="similarity">
    <text evidence="1">Belongs to the metallo-dependent hydrolases superfamily. CpsB/CapC family.</text>
</comment>
<keyword evidence="3" id="KW-0378">Hydrolase</keyword>